<accession>A0A437R510</accession>
<evidence type="ECO:0000259" key="3">
    <source>
        <dbReference type="PROSITE" id="PS51782"/>
    </source>
</evidence>
<dbReference type="Gene3D" id="3.10.350.10">
    <property type="entry name" value="LysM domain"/>
    <property type="match status" value="2"/>
</dbReference>
<dbReference type="InterPro" id="IPR036779">
    <property type="entry name" value="LysM_dom_sf"/>
</dbReference>
<dbReference type="CDD" id="cd00118">
    <property type="entry name" value="LysM"/>
    <property type="match status" value="2"/>
</dbReference>
<dbReference type="SMART" id="SM00257">
    <property type="entry name" value="LysM"/>
    <property type="match status" value="2"/>
</dbReference>
<evidence type="ECO:0000256" key="1">
    <source>
        <dbReference type="PROSITE-ProRule" id="PRU00339"/>
    </source>
</evidence>
<dbReference type="PANTHER" id="PTHR33734:SF22">
    <property type="entry name" value="MEMBRANE-BOUND LYTIC MUREIN TRANSGLYCOSYLASE D"/>
    <property type="match status" value="1"/>
</dbReference>
<gene>
    <name evidence="4" type="primary">pilW</name>
    <name evidence="4" type="ORF">EOE67_01030</name>
</gene>
<keyword evidence="5" id="KW-1185">Reference proteome</keyword>
<dbReference type="Pfam" id="PF01476">
    <property type="entry name" value="LysM"/>
    <property type="match status" value="2"/>
</dbReference>
<dbReference type="PROSITE" id="PS51782">
    <property type="entry name" value="LYSM"/>
    <property type="match status" value="2"/>
</dbReference>
<reference evidence="4 5" key="1">
    <citation type="submission" date="2019-01" db="EMBL/GenBank/DDBJ databases">
        <authorList>
            <person name="Chen W.-M."/>
        </authorList>
    </citation>
    <scope>NUCLEOTIDE SEQUENCE [LARGE SCALE GENOMIC DNA]</scope>
    <source>
        <strain evidence="4 5">KYPC3</strain>
    </source>
</reference>
<dbReference type="InterPro" id="IPR019734">
    <property type="entry name" value="TPR_rpt"/>
</dbReference>
<keyword evidence="2" id="KW-0732">Signal</keyword>
<dbReference type="PANTHER" id="PTHR33734">
    <property type="entry name" value="LYSM DOMAIN-CONTAINING GPI-ANCHORED PROTEIN 2"/>
    <property type="match status" value="1"/>
</dbReference>
<comment type="caution">
    <text evidence="4">The sequence shown here is derived from an EMBL/GenBank/DDBJ whole genome shotgun (WGS) entry which is preliminary data.</text>
</comment>
<feature type="domain" description="LysM" evidence="3">
    <location>
        <begin position="424"/>
        <end position="468"/>
    </location>
</feature>
<organism evidence="4 5">
    <name type="scientific">Rheinheimera riviphila</name>
    <dbReference type="NCBI Taxonomy" id="1834037"/>
    <lineage>
        <taxon>Bacteria</taxon>
        <taxon>Pseudomonadati</taxon>
        <taxon>Pseudomonadota</taxon>
        <taxon>Gammaproteobacteria</taxon>
        <taxon>Chromatiales</taxon>
        <taxon>Chromatiaceae</taxon>
        <taxon>Rheinheimera</taxon>
    </lineage>
</organism>
<dbReference type="InterPro" id="IPR013360">
    <property type="entry name" value="Pilus_4_PilW"/>
</dbReference>
<proteinExistence type="predicted"/>
<dbReference type="SMART" id="SM00028">
    <property type="entry name" value="TPR"/>
    <property type="match status" value="4"/>
</dbReference>
<feature type="chain" id="PRO_5019429920" evidence="2">
    <location>
        <begin position="23"/>
        <end position="545"/>
    </location>
</feature>
<feature type="domain" description="LysM" evidence="3">
    <location>
        <begin position="493"/>
        <end position="537"/>
    </location>
</feature>
<evidence type="ECO:0000313" key="5">
    <source>
        <dbReference type="Proteomes" id="UP000283077"/>
    </source>
</evidence>
<dbReference type="NCBIfam" id="TIGR02521">
    <property type="entry name" value="type_IV_pilW"/>
    <property type="match status" value="1"/>
</dbReference>
<name>A0A437R510_9GAMM</name>
<feature type="signal peptide" evidence="2">
    <location>
        <begin position="1"/>
        <end position="22"/>
    </location>
</feature>
<dbReference type="InterPro" id="IPR011990">
    <property type="entry name" value="TPR-like_helical_dom_sf"/>
</dbReference>
<dbReference type="InterPro" id="IPR018392">
    <property type="entry name" value="LysM"/>
</dbReference>
<dbReference type="OrthoDB" id="9814042at2"/>
<dbReference type="Gene3D" id="1.25.40.10">
    <property type="entry name" value="Tetratricopeptide repeat domain"/>
    <property type="match status" value="1"/>
</dbReference>
<dbReference type="Pfam" id="PF13374">
    <property type="entry name" value="TPR_10"/>
    <property type="match status" value="1"/>
</dbReference>
<dbReference type="Proteomes" id="UP000283077">
    <property type="component" value="Unassembled WGS sequence"/>
</dbReference>
<feature type="repeat" description="TPR" evidence="1">
    <location>
        <begin position="42"/>
        <end position="75"/>
    </location>
</feature>
<dbReference type="SUPFAM" id="SSF54106">
    <property type="entry name" value="LysM domain"/>
    <property type="match status" value="2"/>
</dbReference>
<evidence type="ECO:0000256" key="2">
    <source>
        <dbReference type="SAM" id="SignalP"/>
    </source>
</evidence>
<dbReference type="RefSeq" id="WP_127697202.1">
    <property type="nucleotide sequence ID" value="NZ_SACS01000001.1"/>
</dbReference>
<sequence>MQNKLVVASVFCLTLLSGCVSESTVVDTDRVGSPRTDMKEAARTRMSLGLNYLQRGDTSQAKYNLEKAKQLAPDMSDVDNALAYYFQQVGELDQAEDAYRASLRKDSNNADTYNNFGSFLCQINKYTEAEELLQAAIKRPGYIRVADSYENLAFCALAQKDYLRYQQFLRQSLQHNSNRTSSLYNMAVIEYAMGNLTEAKKWQARLHQMGQVSPEATLIRYLVAYHSGDAVEQQTAEKFLLSVYPGSSEAAMLLSSDFSQSKPEQMKQAYKATLLTTPADQVDMPDKPKMKIVKRKSSSAGAAATSLAVAAAPVPTFASQVTETAEQQRPRDEMSDLPAEAENLQTSSEVTAALTPVATLPEEQPTTAVVLPTESAATGEISEPEVAATNTATVADDVASQAQSSLPDPEQVAQTEAAASTEVLTHKVGAGDTLYNIASRYRLSVPELQELNQLDDAALIVMGQELRLSAAADAVQSGPKKSQLANSTEPAPASYQVADGESWFSISYKYNIKLDTLLKWNNMTADQPLSIGQTIYLRDPALPSL</sequence>
<keyword evidence="1" id="KW-0802">TPR repeat</keyword>
<dbReference type="SUPFAM" id="SSF48452">
    <property type="entry name" value="TPR-like"/>
    <property type="match status" value="1"/>
</dbReference>
<protein>
    <submittedName>
        <fullName evidence="4">Type IV pilus biogenesis/stability protein PilW</fullName>
    </submittedName>
</protein>
<evidence type="ECO:0000313" key="4">
    <source>
        <dbReference type="EMBL" id="RVU41813.1"/>
    </source>
</evidence>
<dbReference type="PROSITE" id="PS51257">
    <property type="entry name" value="PROKAR_LIPOPROTEIN"/>
    <property type="match status" value="1"/>
</dbReference>
<dbReference type="EMBL" id="SACS01000001">
    <property type="protein sequence ID" value="RVU41813.1"/>
    <property type="molecule type" value="Genomic_DNA"/>
</dbReference>
<dbReference type="AlphaFoldDB" id="A0A437R510"/>
<dbReference type="PROSITE" id="PS50005">
    <property type="entry name" value="TPR"/>
    <property type="match status" value="1"/>
</dbReference>